<feature type="transmembrane region" description="Helical" evidence="1">
    <location>
        <begin position="200"/>
        <end position="222"/>
    </location>
</feature>
<keyword evidence="1" id="KW-0472">Membrane</keyword>
<feature type="transmembrane region" description="Helical" evidence="1">
    <location>
        <begin position="74"/>
        <end position="96"/>
    </location>
</feature>
<dbReference type="InterPro" id="IPR042150">
    <property type="entry name" value="MmRce1-like"/>
</dbReference>
<organism evidence="3 4">
    <name type="scientific">Acetobacterium bakii</name>
    <dbReference type="NCBI Taxonomy" id="52689"/>
    <lineage>
        <taxon>Bacteria</taxon>
        <taxon>Bacillati</taxon>
        <taxon>Bacillota</taxon>
        <taxon>Clostridia</taxon>
        <taxon>Eubacteriales</taxon>
        <taxon>Eubacteriaceae</taxon>
        <taxon>Acetobacterium</taxon>
    </lineage>
</organism>
<dbReference type="RefSeq" id="WP_050740891.1">
    <property type="nucleotide sequence ID" value="NZ_LGYO01000033.1"/>
</dbReference>
<comment type="caution">
    <text evidence="3">The sequence shown here is derived from an EMBL/GenBank/DDBJ whole genome shotgun (WGS) entry which is preliminary data.</text>
</comment>
<evidence type="ECO:0000313" key="3">
    <source>
        <dbReference type="EMBL" id="KNZ41284.1"/>
    </source>
</evidence>
<gene>
    <name evidence="3" type="ORF">AKG39_13320</name>
</gene>
<feature type="transmembrane region" description="Helical" evidence="1">
    <location>
        <begin position="229"/>
        <end position="251"/>
    </location>
</feature>
<dbReference type="AlphaFoldDB" id="A0A0L6TYD7"/>
<feature type="transmembrane region" description="Helical" evidence="1">
    <location>
        <begin position="33"/>
        <end position="54"/>
    </location>
</feature>
<feature type="transmembrane region" description="Helical" evidence="1">
    <location>
        <begin position="263"/>
        <end position="282"/>
    </location>
</feature>
<proteinExistence type="predicted"/>
<accession>A0A0L6TYD7</accession>
<dbReference type="STRING" id="52689.AKG39_13320"/>
<dbReference type="GO" id="GO:0004175">
    <property type="term" value="F:endopeptidase activity"/>
    <property type="evidence" value="ECO:0007669"/>
    <property type="project" value="UniProtKB-ARBA"/>
</dbReference>
<sequence>MKRLVIFLGLAFGLTWAVEFALMANGGLSNPYAILVLTGVMLIPALCVVITRLITKEGFKNFGLKPHFKGNIRYYLMAWFVPPLLIFLGALLYFLIFPANFDPTMSVMAAQYQAQGLDATTQMMTGILISQLLIGLLVGPVLNIITTLGEEIGWRGYLLPKLMEMVSARKAILISGVIWGLWHAPIIAQGHNYGLGYWLAPWGGILAMVVFSFFAGSFLSYLTIKTNSVLPAAIGHGAMNGFAAFSVFFTIGQTSPFVGPLPVGIIGGIGFIVVGSICFYLAGREPSPVTANDNHVSFKTVS</sequence>
<feature type="transmembrane region" description="Helical" evidence="1">
    <location>
        <begin position="170"/>
        <end position="188"/>
    </location>
</feature>
<dbReference type="Proteomes" id="UP000036873">
    <property type="component" value="Unassembled WGS sequence"/>
</dbReference>
<evidence type="ECO:0000259" key="2">
    <source>
        <dbReference type="Pfam" id="PF02517"/>
    </source>
</evidence>
<dbReference type="PANTHER" id="PTHR35797:SF1">
    <property type="entry name" value="PROTEASE"/>
    <property type="match status" value="1"/>
</dbReference>
<feature type="transmembrane region" description="Helical" evidence="1">
    <location>
        <begin position="127"/>
        <end position="149"/>
    </location>
</feature>
<feature type="domain" description="CAAX prenyl protease 2/Lysostaphin resistance protein A-like" evidence="2">
    <location>
        <begin position="136"/>
        <end position="241"/>
    </location>
</feature>
<evidence type="ECO:0000313" key="4">
    <source>
        <dbReference type="Proteomes" id="UP000036873"/>
    </source>
</evidence>
<dbReference type="GO" id="GO:0080120">
    <property type="term" value="P:CAAX-box protein maturation"/>
    <property type="evidence" value="ECO:0007669"/>
    <property type="project" value="UniProtKB-ARBA"/>
</dbReference>
<dbReference type="InterPro" id="IPR003675">
    <property type="entry name" value="Rce1/LyrA-like_dom"/>
</dbReference>
<dbReference type="OrthoDB" id="9777755at2"/>
<keyword evidence="1" id="KW-0812">Transmembrane</keyword>
<protein>
    <recommendedName>
        <fullName evidence="2">CAAX prenyl protease 2/Lysostaphin resistance protein A-like domain-containing protein</fullName>
    </recommendedName>
</protein>
<dbReference type="PANTHER" id="PTHR35797">
    <property type="entry name" value="PROTEASE-RELATED"/>
    <property type="match status" value="1"/>
</dbReference>
<dbReference type="Pfam" id="PF02517">
    <property type="entry name" value="Rce1-like"/>
    <property type="match status" value="1"/>
</dbReference>
<keyword evidence="4" id="KW-1185">Reference proteome</keyword>
<evidence type="ECO:0000256" key="1">
    <source>
        <dbReference type="SAM" id="Phobius"/>
    </source>
</evidence>
<name>A0A0L6TYD7_9FIRM</name>
<dbReference type="EMBL" id="LGYO01000033">
    <property type="protein sequence ID" value="KNZ41284.1"/>
    <property type="molecule type" value="Genomic_DNA"/>
</dbReference>
<keyword evidence="1" id="KW-1133">Transmembrane helix</keyword>
<reference evidence="4" key="1">
    <citation type="submission" date="2015-07" db="EMBL/GenBank/DDBJ databases">
        <title>Draft genome sequence of Acetobacterium bakii DSM 8293, a potential psychrophilic chemical producer through syngas fermentation.</title>
        <authorList>
            <person name="Song Y."/>
            <person name="Hwang S."/>
            <person name="Cho B.-K."/>
        </authorList>
    </citation>
    <scope>NUCLEOTIDE SEQUENCE [LARGE SCALE GENOMIC DNA]</scope>
    <source>
        <strain evidence="4">DSM 8239</strain>
    </source>
</reference>